<comment type="caution">
    <text evidence="1">The sequence shown here is derived from an EMBL/GenBank/DDBJ whole genome shotgun (WGS) entry which is preliminary data.</text>
</comment>
<keyword evidence="2" id="KW-1185">Reference proteome</keyword>
<sequence>MTKTEASMSVLDNFVEEMLQVEVPKRVLLERMLHGLQVEKPPQFKIPAPQYTFESNLHGLRYDYQKKEVTISYKVAPNVYDDVTVAFATFKVLLEGIAVCIRMQKW</sequence>
<reference evidence="1 2" key="1">
    <citation type="submission" date="2024-10" db="EMBL/GenBank/DDBJ databases">
        <authorList>
            <person name="Sang B.-I."/>
            <person name="Prabhaharan D."/>
        </authorList>
    </citation>
    <scope>NUCLEOTIDE SEQUENCE [LARGE SCALE GENOMIC DNA]</scope>
    <source>
        <strain evidence="1 2">MH</strain>
    </source>
</reference>
<organism evidence="1 2">
    <name type="scientific">Megasphaera hexanoica</name>
    <dbReference type="NCBI Taxonomy" id="1675036"/>
    <lineage>
        <taxon>Bacteria</taxon>
        <taxon>Bacillati</taxon>
        <taxon>Bacillota</taxon>
        <taxon>Negativicutes</taxon>
        <taxon>Veillonellales</taxon>
        <taxon>Veillonellaceae</taxon>
        <taxon>Megasphaera</taxon>
    </lineage>
</organism>
<evidence type="ECO:0000313" key="1">
    <source>
        <dbReference type="EMBL" id="MFG6273147.1"/>
    </source>
</evidence>
<evidence type="ECO:0008006" key="3">
    <source>
        <dbReference type="Google" id="ProtNLM"/>
    </source>
</evidence>
<dbReference type="Proteomes" id="UP001605989">
    <property type="component" value="Unassembled WGS sequence"/>
</dbReference>
<evidence type="ECO:0000313" key="2">
    <source>
        <dbReference type="Proteomes" id="UP001605989"/>
    </source>
</evidence>
<protein>
    <recommendedName>
        <fullName evidence="3">Transposase</fullName>
    </recommendedName>
</protein>
<accession>A0ABW7DQ71</accession>
<proteinExistence type="predicted"/>
<dbReference type="EMBL" id="JBIEKR010000006">
    <property type="protein sequence ID" value="MFG6273147.1"/>
    <property type="molecule type" value="Genomic_DNA"/>
</dbReference>
<name>A0ABW7DQ71_9FIRM</name>
<gene>
    <name evidence="1" type="ORF">ACGTZG_08080</name>
</gene>
<dbReference type="RefSeq" id="WP_240937181.1">
    <property type="nucleotide sequence ID" value="NZ_JABAFG010000017.1"/>
</dbReference>